<comment type="caution">
    <text evidence="1">The sequence shown here is derived from an EMBL/GenBank/DDBJ whole genome shotgun (WGS) entry which is preliminary data.</text>
</comment>
<proteinExistence type="predicted"/>
<accession>X6NG10</accession>
<keyword evidence="2" id="KW-1185">Reference proteome</keyword>
<evidence type="ECO:0000313" key="2">
    <source>
        <dbReference type="Proteomes" id="UP000023152"/>
    </source>
</evidence>
<evidence type="ECO:0000313" key="1">
    <source>
        <dbReference type="EMBL" id="ETO24277.1"/>
    </source>
</evidence>
<protein>
    <submittedName>
        <fullName evidence="1">Uncharacterized protein</fullName>
    </submittedName>
</protein>
<dbReference type="AlphaFoldDB" id="X6NG10"/>
<dbReference type="Proteomes" id="UP000023152">
    <property type="component" value="Unassembled WGS sequence"/>
</dbReference>
<organism evidence="1 2">
    <name type="scientific">Reticulomyxa filosa</name>
    <dbReference type="NCBI Taxonomy" id="46433"/>
    <lineage>
        <taxon>Eukaryota</taxon>
        <taxon>Sar</taxon>
        <taxon>Rhizaria</taxon>
        <taxon>Retaria</taxon>
        <taxon>Foraminifera</taxon>
        <taxon>Monothalamids</taxon>
        <taxon>Reticulomyxidae</taxon>
        <taxon>Reticulomyxa</taxon>
    </lineage>
</organism>
<dbReference type="EMBL" id="ASPP01009325">
    <property type="protein sequence ID" value="ETO24277.1"/>
    <property type="molecule type" value="Genomic_DNA"/>
</dbReference>
<sequence>MKSICKEKYRLWYYTNTTVELIIEQLKKWYPGYATKFEQFKHFDAKVGFLINNYDRLLQIAEQHNAPWILQYLQSQKGLINDIDKIVVHWDKKCQSSSFLTKSESARSSYQLSCQGYYLRIMEKVFRFTKNNCNADDMLTPDPLCYNLTLNQLLMRLFILYMDGILSPTVIFHHTHYLQIPLSKIRQLDTLKKIQRVSIVCVSFNRSFMLYGDSSTNAYFPYYFLIFEKSLLNKSRHRYHHTFLMHQQSHNTDLEAWYPHPGENNVFYCIGLFALFIHTFLNNHLDGVNLENTPFLETVLDNK</sequence>
<reference evidence="1 2" key="1">
    <citation type="journal article" date="2013" name="Curr. Biol.">
        <title>The Genome of the Foraminiferan Reticulomyxa filosa.</title>
        <authorList>
            <person name="Glockner G."/>
            <person name="Hulsmann N."/>
            <person name="Schleicher M."/>
            <person name="Noegel A.A."/>
            <person name="Eichinger L."/>
            <person name="Gallinger C."/>
            <person name="Pawlowski J."/>
            <person name="Sierra R."/>
            <person name="Euteneuer U."/>
            <person name="Pillet L."/>
            <person name="Moustafa A."/>
            <person name="Platzer M."/>
            <person name="Groth M."/>
            <person name="Szafranski K."/>
            <person name="Schliwa M."/>
        </authorList>
    </citation>
    <scope>NUCLEOTIDE SEQUENCE [LARGE SCALE GENOMIC DNA]</scope>
</reference>
<gene>
    <name evidence="1" type="ORF">RFI_12881</name>
</gene>
<name>X6NG10_RETFI</name>